<sequence length="120" mass="13681">MSGDTEIELHSKRLTDFDIRRLIRASEHLYEEPVTAYLCDVFVHSNSAVGIVYGHIEPGAHGRFSDGHFLRTSEICFAKKEGRFWVLTTSDSRYVISSFKRDGGRASFKNLLQSAKRCRP</sequence>
<reference evidence="1 2" key="1">
    <citation type="submission" date="2019-09" db="EMBL/GenBank/DDBJ databases">
        <authorList>
            <person name="Chandra G."/>
            <person name="Truman W A."/>
        </authorList>
    </citation>
    <scope>NUCLEOTIDE SEQUENCE [LARGE SCALE GENOMIC DNA]</scope>
    <source>
        <strain evidence="1">PS673</strain>
    </source>
</reference>
<dbReference type="Proteomes" id="UP000344274">
    <property type="component" value="Unassembled WGS sequence"/>
</dbReference>
<dbReference type="AlphaFoldDB" id="A0A5E6S8V4"/>
<accession>A0A5E6S8V4</accession>
<protein>
    <submittedName>
        <fullName evidence="1">Uncharacterized protein</fullName>
    </submittedName>
</protein>
<evidence type="ECO:0000313" key="1">
    <source>
        <dbReference type="EMBL" id="VVM76820.1"/>
    </source>
</evidence>
<dbReference type="RefSeq" id="WP_191629289.1">
    <property type="nucleotide sequence ID" value="NZ_CABVHB010000012.1"/>
</dbReference>
<dbReference type="EMBL" id="CABVHB010000012">
    <property type="protein sequence ID" value="VVM76820.1"/>
    <property type="molecule type" value="Genomic_DNA"/>
</dbReference>
<gene>
    <name evidence="1" type="ORF">PS673_02066</name>
</gene>
<evidence type="ECO:0000313" key="2">
    <source>
        <dbReference type="Proteomes" id="UP000344274"/>
    </source>
</evidence>
<organism evidence="1 2">
    <name type="scientific">Pseudomonas fluorescens</name>
    <dbReference type="NCBI Taxonomy" id="294"/>
    <lineage>
        <taxon>Bacteria</taxon>
        <taxon>Pseudomonadati</taxon>
        <taxon>Pseudomonadota</taxon>
        <taxon>Gammaproteobacteria</taxon>
        <taxon>Pseudomonadales</taxon>
        <taxon>Pseudomonadaceae</taxon>
        <taxon>Pseudomonas</taxon>
    </lineage>
</organism>
<name>A0A5E6S8V4_PSEFL</name>
<proteinExistence type="predicted"/>